<evidence type="ECO:0000256" key="3">
    <source>
        <dbReference type="ARBA" id="ARBA00022630"/>
    </source>
</evidence>
<protein>
    <recommendedName>
        <fullName evidence="9">Alkylation response protein AidB-like acyl-CoA dehydrogenase</fullName>
    </recommendedName>
</protein>
<evidence type="ECO:0000313" key="8">
    <source>
        <dbReference type="EMBL" id="TYQ06905.1"/>
    </source>
</evidence>
<dbReference type="GO" id="GO:0003995">
    <property type="term" value="F:acyl-CoA dehydrogenase activity"/>
    <property type="evidence" value="ECO:0007669"/>
    <property type="project" value="TreeGrafter"/>
</dbReference>
<dbReference type="SUPFAM" id="SSF56645">
    <property type="entry name" value="Acyl-CoA dehydrogenase NM domain-like"/>
    <property type="match status" value="1"/>
</dbReference>
<dbReference type="PANTHER" id="PTHR43884:SF20">
    <property type="entry name" value="ACYL-COA DEHYDROGENASE FADE28"/>
    <property type="match status" value="1"/>
</dbReference>
<feature type="domain" description="Acyl-CoA dehydrogenase/oxidase C-terminal" evidence="6">
    <location>
        <begin position="210"/>
        <end position="337"/>
    </location>
</feature>
<dbReference type="Pfam" id="PF00441">
    <property type="entry name" value="Acyl-CoA_dh_1"/>
    <property type="match status" value="1"/>
</dbReference>
<evidence type="ECO:0000256" key="2">
    <source>
        <dbReference type="ARBA" id="ARBA00009347"/>
    </source>
</evidence>
<proteinExistence type="inferred from homology"/>
<dbReference type="InterPro" id="IPR013786">
    <property type="entry name" value="AcylCoA_DH/ox_N"/>
</dbReference>
<dbReference type="Pfam" id="PF02771">
    <property type="entry name" value="Acyl-CoA_dh_N"/>
    <property type="match status" value="1"/>
</dbReference>
<evidence type="ECO:0000259" key="6">
    <source>
        <dbReference type="Pfam" id="PF00441"/>
    </source>
</evidence>
<keyword evidence="5" id="KW-0560">Oxidoreductase</keyword>
<dbReference type="Gene3D" id="2.40.110.10">
    <property type="entry name" value="Butyryl-CoA Dehydrogenase, subunit A, domain 2"/>
    <property type="match status" value="1"/>
</dbReference>
<gene>
    <name evidence="8" type="ORF">FNL38_1021049</name>
</gene>
<evidence type="ECO:0008006" key="9">
    <source>
        <dbReference type="Google" id="ProtNLM"/>
    </source>
</evidence>
<keyword evidence="4" id="KW-0274">FAD</keyword>
<evidence type="ECO:0000259" key="7">
    <source>
        <dbReference type="Pfam" id="PF02771"/>
    </source>
</evidence>
<keyword evidence="3" id="KW-0285">Flavoprotein</keyword>
<feature type="domain" description="Acyl-CoA dehydrogenase/oxidase N-terminal" evidence="7">
    <location>
        <begin position="5"/>
        <end position="103"/>
    </location>
</feature>
<dbReference type="InterPro" id="IPR009100">
    <property type="entry name" value="AcylCoA_DH/oxidase_NM_dom_sf"/>
</dbReference>
<reference evidence="8" key="1">
    <citation type="submission" date="2019-07" db="EMBL/GenBank/DDBJ databases">
        <title>Genomic Encyclopedia of Type Strains, Phase IV (KMG-IV): sequencing the most valuable type-strain genomes for metagenomic binning, comparative biology and taxonomic classification.</title>
        <authorList>
            <person name="Goeker M."/>
        </authorList>
    </citation>
    <scope>NUCLEOTIDE SEQUENCE</scope>
    <source>
        <strain evidence="8">DSM 44596</strain>
    </source>
</reference>
<dbReference type="InterPro" id="IPR046373">
    <property type="entry name" value="Acyl-CoA_Oxase/DH_mid-dom_sf"/>
</dbReference>
<accession>A0A652YUZ0</accession>
<dbReference type="PANTHER" id="PTHR43884">
    <property type="entry name" value="ACYL-COA DEHYDROGENASE"/>
    <property type="match status" value="1"/>
</dbReference>
<comment type="caution">
    <text evidence="8">The sequence shown here is derived from an EMBL/GenBank/DDBJ whole genome shotgun (WGS) entry which is preliminary data.</text>
</comment>
<dbReference type="InterPro" id="IPR009075">
    <property type="entry name" value="AcylCo_DH/oxidase_C"/>
</dbReference>
<evidence type="ECO:0000256" key="5">
    <source>
        <dbReference type="ARBA" id="ARBA00023002"/>
    </source>
</evidence>
<evidence type="ECO:0000256" key="4">
    <source>
        <dbReference type="ARBA" id="ARBA00022827"/>
    </source>
</evidence>
<dbReference type="InterPro" id="IPR037069">
    <property type="entry name" value="AcylCoA_DH/ox_N_sf"/>
</dbReference>
<dbReference type="SUPFAM" id="SSF47203">
    <property type="entry name" value="Acyl-CoA dehydrogenase C-terminal domain-like"/>
    <property type="match status" value="1"/>
</dbReference>
<evidence type="ECO:0000256" key="1">
    <source>
        <dbReference type="ARBA" id="ARBA00001974"/>
    </source>
</evidence>
<dbReference type="EMBL" id="VNIQ01000002">
    <property type="protein sequence ID" value="TYQ06905.1"/>
    <property type="molecule type" value="Genomic_DNA"/>
</dbReference>
<comment type="similarity">
    <text evidence="2">Belongs to the acyl-CoA dehydrogenase family.</text>
</comment>
<comment type="cofactor">
    <cofactor evidence="1">
        <name>FAD</name>
        <dbReference type="ChEBI" id="CHEBI:57692"/>
    </cofactor>
</comment>
<dbReference type="Gene3D" id="1.20.140.10">
    <property type="entry name" value="Butyryl-CoA Dehydrogenase, subunit A, domain 3"/>
    <property type="match status" value="1"/>
</dbReference>
<dbReference type="InterPro" id="IPR036250">
    <property type="entry name" value="AcylCo_DH-like_C"/>
</dbReference>
<dbReference type="AlphaFoldDB" id="A0A652YUZ0"/>
<dbReference type="GO" id="GO:0050660">
    <property type="term" value="F:flavin adenine dinucleotide binding"/>
    <property type="evidence" value="ECO:0007669"/>
    <property type="project" value="InterPro"/>
</dbReference>
<name>A0A652YUZ0_NOCGL</name>
<dbReference type="Gene3D" id="1.10.540.10">
    <property type="entry name" value="Acyl-CoA dehydrogenase/oxidase, N-terminal domain"/>
    <property type="match status" value="1"/>
</dbReference>
<sequence length="350" mass="36244">MDFTRDETQDAVAEVATALLARELQPDALWAAFAEADLLTLALPERLGGEGLSVTDVGALLTEVGRAAAPIPALATLGFGVLPIVALGSDAQQDELLAGVAAGRVFTAALAEPGRQFPEQPAVTARKTGEKTGDRYRVNGTVLAVPFAASAHRVLVPTDVGVVLIDPNSAGVTLTPTPSSSGSPEFAIVLDDATGELLGAGTEAVQTLYRIALASIGAVVDGLVSGAVDLTAAHIGSREQFGKPLATFQAVAQQIADAYVTSRTLHVVSLSASWRVSEGLDAQSDLDVMAYWIAQEVPATMQVLHHLHGGLGVDVTYPLHRYYGAAKDLARLLGGASHRLDLVGARCSSI</sequence>
<organism evidence="8">
    <name type="scientific">Nocardia globerula</name>
    <dbReference type="NCBI Taxonomy" id="1818"/>
    <lineage>
        <taxon>Bacteria</taxon>
        <taxon>Bacillati</taxon>
        <taxon>Actinomycetota</taxon>
        <taxon>Actinomycetes</taxon>
        <taxon>Mycobacteriales</taxon>
        <taxon>Nocardiaceae</taxon>
        <taxon>Nocardia</taxon>
    </lineage>
</organism>